<comment type="similarity">
    <text evidence="7">Belongs to the eIF-3 subunit K family.</text>
</comment>
<comment type="subcellular location">
    <subcellularLocation>
        <location evidence="7">Cytoplasm</location>
    </subcellularLocation>
</comment>
<dbReference type="GO" id="GO:0005096">
    <property type="term" value="F:GTPase activator activity"/>
    <property type="evidence" value="ECO:0007669"/>
    <property type="project" value="UniProtKB-KW"/>
</dbReference>
<dbReference type="InterPro" id="IPR016024">
    <property type="entry name" value="ARM-type_fold"/>
</dbReference>
<dbReference type="FunFam" id="1.10.10.10:FF:000212">
    <property type="entry name" value="Eukaryotic translation initiation factor 3 subunit K"/>
    <property type="match status" value="1"/>
</dbReference>
<dbReference type="Gene3D" id="1.10.10.10">
    <property type="entry name" value="Winged helix-like DNA-binding domain superfamily/Winged helix DNA-binding domain"/>
    <property type="match status" value="1"/>
</dbReference>
<dbReference type="PROSITE" id="PS50250">
    <property type="entry name" value="PCI"/>
    <property type="match status" value="1"/>
</dbReference>
<evidence type="ECO:0000256" key="6">
    <source>
        <dbReference type="ARBA" id="ARBA00057041"/>
    </source>
</evidence>
<evidence type="ECO:0000256" key="4">
    <source>
        <dbReference type="ARBA" id="ARBA00022553"/>
    </source>
</evidence>
<keyword evidence="2 7" id="KW-0963">Cytoplasm</keyword>
<accession>A0A7R9BSL6</accession>
<dbReference type="EMBL" id="OA884464">
    <property type="protein sequence ID" value="CAD7280823.1"/>
    <property type="molecule type" value="Genomic_DNA"/>
</dbReference>
<evidence type="ECO:0000256" key="3">
    <source>
        <dbReference type="ARBA" id="ARBA00022540"/>
    </source>
</evidence>
<evidence type="ECO:0000313" key="11">
    <source>
        <dbReference type="Proteomes" id="UP000678499"/>
    </source>
</evidence>
<dbReference type="Gene3D" id="1.25.40.250">
    <property type="entry name" value="ARM repeat, domain 1"/>
    <property type="match status" value="1"/>
</dbReference>
<evidence type="ECO:0000256" key="1">
    <source>
        <dbReference type="ARBA" id="ARBA00022468"/>
    </source>
</evidence>
<protein>
    <recommendedName>
        <fullName evidence="7">Eukaryotic translation initiation factor 3 subunit K</fullName>
        <shortName evidence="7">eIF3k</shortName>
    </recommendedName>
    <alternativeName>
        <fullName evidence="7">eIF-3 p25</fullName>
    </alternativeName>
</protein>
<comment type="subunit">
    <text evidence="7">Component of the eukaryotic translation initiation factor 3 (eIF-3) complex.</text>
</comment>
<dbReference type="GO" id="GO:0003743">
    <property type="term" value="F:translation initiation factor activity"/>
    <property type="evidence" value="ECO:0007669"/>
    <property type="project" value="UniProtKB-UniRule"/>
</dbReference>
<dbReference type="GO" id="GO:0016282">
    <property type="term" value="C:eukaryotic 43S preinitiation complex"/>
    <property type="evidence" value="ECO:0007669"/>
    <property type="project" value="UniProtKB-UniRule"/>
</dbReference>
<dbReference type="FunFam" id="1.25.40.250:FF:000001">
    <property type="entry name" value="Eukaryotic translation initiation factor 3 subunit K"/>
    <property type="match status" value="1"/>
</dbReference>
<keyword evidence="4" id="KW-0597">Phosphoprotein</keyword>
<keyword evidence="3 7" id="KW-0396">Initiation factor</keyword>
<dbReference type="GO" id="GO:0043022">
    <property type="term" value="F:ribosome binding"/>
    <property type="evidence" value="ECO:0007669"/>
    <property type="project" value="InterPro"/>
</dbReference>
<dbReference type="SUPFAM" id="SSF48371">
    <property type="entry name" value="ARM repeat"/>
    <property type="match status" value="2"/>
</dbReference>
<dbReference type="GO" id="GO:0001732">
    <property type="term" value="P:formation of cytoplasmic translation initiation complex"/>
    <property type="evidence" value="ECO:0007669"/>
    <property type="project" value="UniProtKB-UniRule"/>
</dbReference>
<dbReference type="InterPro" id="IPR016020">
    <property type="entry name" value="Transl_init_fac_sub12_N_euk"/>
</dbReference>
<evidence type="ECO:0000256" key="2">
    <source>
        <dbReference type="ARBA" id="ARBA00022490"/>
    </source>
</evidence>
<gene>
    <name evidence="10" type="ORF">NMOB1V02_LOCUS8480</name>
</gene>
<dbReference type="SMART" id="SM00323">
    <property type="entry name" value="RasGAP"/>
    <property type="match status" value="1"/>
</dbReference>
<dbReference type="OrthoDB" id="28245at2759"/>
<evidence type="ECO:0000259" key="8">
    <source>
        <dbReference type="PROSITE" id="PS50018"/>
    </source>
</evidence>
<dbReference type="GO" id="GO:0033290">
    <property type="term" value="C:eukaryotic 48S preinitiation complex"/>
    <property type="evidence" value="ECO:0007669"/>
    <property type="project" value="UniProtKB-UniRule"/>
</dbReference>
<dbReference type="CDD" id="cd05130">
    <property type="entry name" value="RasGAP_Neurofibromin"/>
    <property type="match status" value="1"/>
</dbReference>
<dbReference type="InterPro" id="IPR039360">
    <property type="entry name" value="Ras_GTPase"/>
</dbReference>
<keyword evidence="1" id="KW-0343">GTPase activation</keyword>
<dbReference type="PANTHER" id="PTHR10194">
    <property type="entry name" value="RAS GTPASE-ACTIVATING PROTEINS"/>
    <property type="match status" value="1"/>
</dbReference>
<dbReference type="InterPro" id="IPR000717">
    <property type="entry name" value="PCI_dom"/>
</dbReference>
<evidence type="ECO:0000259" key="9">
    <source>
        <dbReference type="PROSITE" id="PS50250"/>
    </source>
</evidence>
<feature type="domain" description="Ras-GAP" evidence="8">
    <location>
        <begin position="1536"/>
        <end position="1735"/>
    </location>
</feature>
<sequence>MEAMKRSVSEMLEGINRYNPENLGKLEQYLDMQLRENGYDLEANLTILKLYQFNPGYYRSGVTCKILMKALTNLPHPDFVLCKCLLGSEQMEDSSIKIILYLGDLLEMCSFPKVWRLLRESPAIYDKITGFEDSVRRYISHIIGITCQRIPRASLKAMMGDVPDPSLNAIIAQNNWREENPDDPEGAVIVGSQEDKVKTKNITEKIDFDILAFISRRENVVHVPCLIVTARDVMAIQRPAIWVSGLISRFEEQLPFRNGPQSSHSRLNIEQNKQCLIEISKHKFSVVISGLTRILQRITEVGRPHNTEFDKNYYESLITLLDTLVKCLNSQPRDAMRHEDTTQVRLLLREVCQFMDPAVGNFDQYHYNQNPMEIQLKSLASQVIFSLSQHNFNAVFNRVCARLQELSTSNEENPDLSDIELIQHIHIDLARLIRLFSETITKLKSLKKTAHIALITSLEKAVWTWLDCYPQEFAEIQRKPSDDLARLCDMLFDQLEVSADSNRRRLANWPLQLILLALCPRVLEEMLNAEAGAPYSPKHHKKKVLLDHIRKALVIHHHTVSKAATEAAVVACVRLCKVATYINTVADSTNIVFRLLQGINQDLKAILFNPSKPFCRGNQQHDIELMVDCFVSIFRISRVNDDALKHCLLPTSPPSFHFVLVLSLYKIITQEPLRWWPDISMMYFKSVELRGMLIDTLNKVIQGYVSHAPLKMQGFQGFTLKEKMTPLKFKEKTLEEPMNFRNLLYWLVKLICADPLLLLYSKGKAGSEVQSSTHELINGLVSLVHQQQGMTELMHQGMEASHMMFSISQKLIQHQIANYCEILKWLREIMFCRNKFLSKHRDYANLGSAIPICKQSHIKLEVVFLMYLWSVDIDAVLVAMSCFNLLCEEADIRCATDEISLSSLLPNYHVYQELAAASTVLTTGRAALQKRIMALLRKIETCSPGCYQAWDETYLSWDPAMRHLAAYPKPAGKGTLGGDDATNLCISDVSLTTLGFPQRMAAGSKRRASQQNSEHDLEDQINEWANMTGFLCALGGICLQRQRPGVGNTLPAFSSSLDSRAGPGLLVNGGGAPHGSAMSLSVSASVSTSTTSLCSVGTTPTMPAARMASNAFQCYRYQDSQYCAVTQFVGQLLRLLVCNNEKFGNNIQKHVKELVGHEMAPALYPILFEQIKAVVEKFFDAQGQVVVLEMNTQFIEHIIFIMKNVLENKTEHPAEHLGVTPIDGMMLAIVRYVRHLDSTVHALHIKTKLCQLVETMMQRHDDLTFRHEMKFRNKMVEYLTDWVMGNSHQIAAPGGQGDVTSITRDLDQACMEAVAALLHGMPLQSEECDRGDLMEAKSQLFLKYFTLFMNLLNDCSEGGVGAAGASAGVAAQLGVASVVIENPQRGPTVAPTACGAAAVGAGPGGDVAVGTAVMPGALPLGHATQTVPMVVGRMSGQRQSTLRNATIQAMSNLLSANIDSGLMHSIGLGYHRDLQTRAAFIEVLTKILQQGTEFDTLAETVLADRFEQLVGLVTMTGDKGELSLAVALASVVPTSQLDELARVLVTLFDNRRLLSSLMFNMFYRLPSAEVEFSDCMQTLFRGNSLGSKIMAFCFKIYGAAYLFNLLKPLIRPLIDMPNVSYEIDPARLGPNESLETNYENLLTLTQKVFDAITSTAEQFPPQLRSMCYCLYQVLSKRFPNSPQNNIGAVGTVVFLRFINPAIVSPYETGLIETQAPSSVKRGLMLMSKILQNIANHVEFSKEQHMLTFNGFLAANFETCRRFFVQISMDVSNDDQAAHNISFISDANVLALHRLLWTHQEKISASGLD</sequence>
<dbReference type="InterPro" id="IPR008936">
    <property type="entry name" value="Rho_GTPase_activation_prot"/>
</dbReference>
<organism evidence="10">
    <name type="scientific">Notodromas monacha</name>
    <dbReference type="NCBI Taxonomy" id="399045"/>
    <lineage>
        <taxon>Eukaryota</taxon>
        <taxon>Metazoa</taxon>
        <taxon>Ecdysozoa</taxon>
        <taxon>Arthropoda</taxon>
        <taxon>Crustacea</taxon>
        <taxon>Oligostraca</taxon>
        <taxon>Ostracoda</taxon>
        <taxon>Podocopa</taxon>
        <taxon>Podocopida</taxon>
        <taxon>Cypridocopina</taxon>
        <taxon>Cypridoidea</taxon>
        <taxon>Cyprididae</taxon>
        <taxon>Notodromas</taxon>
    </lineage>
</organism>
<dbReference type="HAMAP" id="MF_03010">
    <property type="entry name" value="eIF3k"/>
    <property type="match status" value="1"/>
</dbReference>
<dbReference type="InterPro" id="IPR001936">
    <property type="entry name" value="RasGAP_dom"/>
</dbReference>
<dbReference type="PANTHER" id="PTHR10194:SF142">
    <property type="entry name" value="NEUROFIBROMIN"/>
    <property type="match status" value="1"/>
</dbReference>
<dbReference type="Pfam" id="PF00616">
    <property type="entry name" value="RasGAP"/>
    <property type="match status" value="1"/>
</dbReference>
<keyword evidence="5 7" id="KW-0648">Protein biosynthesis</keyword>
<feature type="domain" description="PCI" evidence="9">
    <location>
        <begin position="39"/>
        <end position="207"/>
    </location>
</feature>
<dbReference type="InterPro" id="IPR009374">
    <property type="entry name" value="eIF3k"/>
</dbReference>
<dbReference type="Pfam" id="PF10075">
    <property type="entry name" value="CSN8_PSD8_EIF3K"/>
    <property type="match status" value="1"/>
</dbReference>
<proteinExistence type="inferred from homology"/>
<dbReference type="InterPro" id="IPR033464">
    <property type="entry name" value="CSN8_PSD8_EIF3K"/>
</dbReference>
<dbReference type="InterPro" id="IPR036388">
    <property type="entry name" value="WH-like_DNA-bd_sf"/>
</dbReference>
<dbReference type="InterPro" id="IPR036390">
    <property type="entry name" value="WH_DNA-bd_sf"/>
</dbReference>
<name>A0A7R9BSL6_9CRUS</name>
<comment type="function">
    <text evidence="6">Component of the eukaryotic translation initiation factor 3 (eIF-3) complex, which is required for several steps in the initiation of protein synthesis. The eIF-3 complex associates with the 40S ribosome and facilitates the recruitment of eIF-1, eIF-1A, eIF-2:GTP:methionyl-tRNAi and eIF-5 to form the 43S pre-initiation complex (43S PIC). The eIF-3 complex stimulates mRNA recruitment to the 43S PIC and scanning of the mRNA for AUG recognition. The eIF-3 complex is also required for disassembly and recycling of post-termination ribosomal complexes and subsequently prevents premature joining of the 40S and 60S ribosomal subunits prior to initiation. The eIF-3 complex specifically targets and initiates translation of a subset of mRNAs involved in cell proliferation, including cell cycling, differentiation and apoptosis, and uses different modes of RNA stem-loop binding to exert either translational activation or repression.</text>
</comment>
<dbReference type="SUPFAM" id="SSF48350">
    <property type="entry name" value="GTPase activation domain, GAP"/>
    <property type="match status" value="1"/>
</dbReference>
<dbReference type="GO" id="GO:0006446">
    <property type="term" value="P:regulation of translational initiation"/>
    <property type="evidence" value="ECO:0007669"/>
    <property type="project" value="InterPro"/>
</dbReference>
<keyword evidence="11" id="KW-1185">Reference proteome</keyword>
<dbReference type="Gene3D" id="1.10.506.10">
    <property type="entry name" value="GTPase Activation - p120gap, domain 1"/>
    <property type="match status" value="2"/>
</dbReference>
<evidence type="ECO:0000256" key="7">
    <source>
        <dbReference type="HAMAP-Rule" id="MF_03010"/>
    </source>
</evidence>
<evidence type="ECO:0000313" key="10">
    <source>
        <dbReference type="EMBL" id="CAD7280823.1"/>
    </source>
</evidence>
<dbReference type="PROSITE" id="PS50018">
    <property type="entry name" value="RAS_GTPASE_ACTIV_2"/>
    <property type="match status" value="1"/>
</dbReference>
<dbReference type="Proteomes" id="UP000678499">
    <property type="component" value="Unassembled WGS sequence"/>
</dbReference>
<reference evidence="10" key="1">
    <citation type="submission" date="2020-11" db="EMBL/GenBank/DDBJ databases">
        <authorList>
            <person name="Tran Van P."/>
        </authorList>
    </citation>
    <scope>NUCLEOTIDE SEQUENCE</scope>
</reference>
<dbReference type="SUPFAM" id="SSF46785">
    <property type="entry name" value="Winged helix' DNA-binding domain"/>
    <property type="match status" value="1"/>
</dbReference>
<dbReference type="GO" id="GO:0003723">
    <property type="term" value="F:RNA binding"/>
    <property type="evidence" value="ECO:0007669"/>
    <property type="project" value="UniProtKB-UniRule"/>
</dbReference>
<dbReference type="GO" id="GO:0005852">
    <property type="term" value="C:eukaryotic translation initiation factor 3 complex"/>
    <property type="evidence" value="ECO:0007669"/>
    <property type="project" value="UniProtKB-UniRule"/>
</dbReference>
<evidence type="ECO:0000256" key="5">
    <source>
        <dbReference type="ARBA" id="ARBA00022917"/>
    </source>
</evidence>
<dbReference type="EMBL" id="CAJPEX010002427">
    <property type="protein sequence ID" value="CAG0920975.1"/>
    <property type="molecule type" value="Genomic_DNA"/>
</dbReference>
<comment type="function">
    <text evidence="7">Component of the eukaryotic translation initiation factor 3 (eIF-3) complex, which is involved in protein synthesis of a specialized repertoire of mRNAs and, together with other initiation factors, stimulates binding of mRNA and methionyl-tRNAi to the 40S ribosome. The eIF-3 complex specifically targets and initiates translation of a subset of mRNAs involved in cell proliferation.</text>
</comment>